<reference evidence="2 3" key="1">
    <citation type="submission" date="2014-03" db="EMBL/GenBank/DDBJ databases">
        <title>Genomics of Bifidobacteria.</title>
        <authorList>
            <person name="Ventura M."/>
            <person name="Milani C."/>
            <person name="Lugli G.A."/>
        </authorList>
    </citation>
    <scope>NUCLEOTIDE SEQUENCE [LARGE SCALE GENOMIC DNA]</scope>
    <source>
        <strain evidence="2 3">LMG 21811</strain>
    </source>
</reference>
<comment type="caution">
    <text evidence="2">The sequence shown here is derived from an EMBL/GenBank/DDBJ whole genome shotgun (WGS) entry which is preliminary data.</text>
</comment>
<evidence type="ECO:0000256" key="1">
    <source>
        <dbReference type="SAM" id="MobiDB-lite"/>
    </source>
</evidence>
<accession>A0A087CXW4</accession>
<evidence type="ECO:0000313" key="3">
    <source>
        <dbReference type="Proteomes" id="UP000029078"/>
    </source>
</evidence>
<sequence length="468" mass="52688">MKGIEDMETQPTLELEEPVSRLIVLEKYGLDIMKPISITNYPENASVEKLSEWVNMTLRTLIGHEYPINDSLLRRQILQSAWSKAPGEMNSGFLRLHRTISLELAKLLRENSIIQTDDRFYIPSSAAYPFSVIRGKQANEISVMELMTVLNALYYHNPDTCRAVLFDESKSLYGMDCSNHLLDANLGIAHSLLLHNGLVEENFDTSTCACVGYGNSPTRFLLSLPHILHSNTAVSTQKNHPGEQVVENSPDNVSESDSIDESDPEQAELVTENDAAETAGMQNDDETGYGFVFTDPIDSGLIPMRDSSQTRADWVVENVVELVREEFPLQYGLLRSQLFKPMLDDGAPKENIDDYLYWAIRFAKTKIAYRGGFLFPLDISDREYRIVRGRTIDQICIPEIALVMHRIAARQPQTNRSILFDRTAEVFDIPNESVEVSAALEKALGLLIRTGRILKNNDAITNPVEEIS</sequence>
<gene>
    <name evidence="2" type="ORF">BRUM_1855</name>
</gene>
<dbReference type="STRING" id="78346.BRUM_1855"/>
<dbReference type="Proteomes" id="UP000029078">
    <property type="component" value="Unassembled WGS sequence"/>
</dbReference>
<dbReference type="eggNOG" id="COG2852">
    <property type="taxonomic scope" value="Bacteria"/>
</dbReference>
<feature type="compositionally biased region" description="Acidic residues" evidence="1">
    <location>
        <begin position="257"/>
        <end position="266"/>
    </location>
</feature>
<protein>
    <submittedName>
        <fullName evidence="2">Uncharacterized protein</fullName>
    </submittedName>
</protein>
<organism evidence="2 3">
    <name type="scientific">Bifidobacterium ruminantium</name>
    <dbReference type="NCBI Taxonomy" id="78346"/>
    <lineage>
        <taxon>Bacteria</taxon>
        <taxon>Bacillati</taxon>
        <taxon>Actinomycetota</taxon>
        <taxon>Actinomycetes</taxon>
        <taxon>Bifidobacteriales</taxon>
        <taxon>Bifidobacteriaceae</taxon>
        <taxon>Bifidobacterium</taxon>
    </lineage>
</organism>
<dbReference type="AlphaFoldDB" id="A0A087CXW4"/>
<name>A0A087CXW4_BIFRU</name>
<keyword evidence="3" id="KW-1185">Reference proteome</keyword>
<dbReference type="EMBL" id="JGZL01000011">
    <property type="protein sequence ID" value="KFI88114.1"/>
    <property type="molecule type" value="Genomic_DNA"/>
</dbReference>
<evidence type="ECO:0000313" key="2">
    <source>
        <dbReference type="EMBL" id="KFI88114.1"/>
    </source>
</evidence>
<proteinExistence type="predicted"/>
<feature type="region of interest" description="Disordered" evidence="1">
    <location>
        <begin position="234"/>
        <end position="286"/>
    </location>
</feature>